<sequence>MRDAPKEIPERYFRLIQGPGSNRSPQKYLANWLRGDFSAVEPEKKQATESHLSSSRVKTAAVLCVCERGGRVEVGTVQDAFEPPLNYDDLFARQDWQRFKTCKASNLAAACRPL</sequence>
<dbReference type="InParanoid" id="E5A4U2"/>
<protein>
    <submittedName>
        <fullName evidence="1">Predicted protein</fullName>
    </submittedName>
</protein>
<name>E5A4U2_LEPMJ</name>
<reference evidence="2" key="1">
    <citation type="journal article" date="2011" name="Nat. Commun.">
        <title>Effector diversification within compartments of the Leptosphaeria maculans genome affected by Repeat-Induced Point mutations.</title>
        <authorList>
            <person name="Rouxel T."/>
            <person name="Grandaubert J."/>
            <person name="Hane J.K."/>
            <person name="Hoede C."/>
            <person name="van de Wouw A.P."/>
            <person name="Couloux A."/>
            <person name="Dominguez V."/>
            <person name="Anthouard V."/>
            <person name="Bally P."/>
            <person name="Bourras S."/>
            <person name="Cozijnsen A.J."/>
            <person name="Ciuffetti L.M."/>
            <person name="Degrave A."/>
            <person name="Dilmaghani A."/>
            <person name="Duret L."/>
            <person name="Fudal I."/>
            <person name="Goodwin S.B."/>
            <person name="Gout L."/>
            <person name="Glaser N."/>
            <person name="Linglin J."/>
            <person name="Kema G.H.J."/>
            <person name="Lapalu N."/>
            <person name="Lawrence C.B."/>
            <person name="May K."/>
            <person name="Meyer M."/>
            <person name="Ollivier B."/>
            <person name="Poulain J."/>
            <person name="Schoch C.L."/>
            <person name="Simon A."/>
            <person name="Spatafora J.W."/>
            <person name="Stachowiak A."/>
            <person name="Turgeon B.G."/>
            <person name="Tyler B.M."/>
            <person name="Vincent D."/>
            <person name="Weissenbach J."/>
            <person name="Amselem J."/>
            <person name="Quesneville H."/>
            <person name="Oliver R.P."/>
            <person name="Wincker P."/>
            <person name="Balesdent M.-H."/>
            <person name="Howlett B.J."/>
        </authorList>
    </citation>
    <scope>NUCLEOTIDE SEQUENCE [LARGE SCALE GENOMIC DNA]</scope>
    <source>
        <strain evidence="2">JN3 / isolate v23.1.3 / race Av1-4-5-6-7-8</strain>
    </source>
</reference>
<dbReference type="AlphaFoldDB" id="E5A4U2"/>
<dbReference type="HOGENOM" id="CLU_2121537_0_0_1"/>
<dbReference type="Proteomes" id="UP000002668">
    <property type="component" value="Genome"/>
</dbReference>
<keyword evidence="2" id="KW-1185">Reference proteome</keyword>
<proteinExistence type="predicted"/>
<dbReference type="VEuPathDB" id="FungiDB:LEMA_P078790.1"/>
<organism evidence="2">
    <name type="scientific">Leptosphaeria maculans (strain JN3 / isolate v23.1.3 / race Av1-4-5-6-7-8)</name>
    <name type="common">Blackleg fungus</name>
    <name type="synonym">Phoma lingam</name>
    <dbReference type="NCBI Taxonomy" id="985895"/>
    <lineage>
        <taxon>Eukaryota</taxon>
        <taxon>Fungi</taxon>
        <taxon>Dikarya</taxon>
        <taxon>Ascomycota</taxon>
        <taxon>Pezizomycotina</taxon>
        <taxon>Dothideomycetes</taxon>
        <taxon>Pleosporomycetidae</taxon>
        <taxon>Pleosporales</taxon>
        <taxon>Pleosporineae</taxon>
        <taxon>Leptosphaeriaceae</taxon>
        <taxon>Plenodomus</taxon>
        <taxon>Plenodomus lingam/Leptosphaeria maculans species complex</taxon>
    </lineage>
</organism>
<dbReference type="EMBL" id="FP929134">
    <property type="protein sequence ID" value="CBX98640.1"/>
    <property type="molecule type" value="Genomic_DNA"/>
</dbReference>
<accession>E5A4U2</accession>
<gene>
    <name evidence="1" type="ORF">LEMA_P078790.1</name>
</gene>
<evidence type="ECO:0000313" key="1">
    <source>
        <dbReference type="EMBL" id="CBX98640.1"/>
    </source>
</evidence>
<evidence type="ECO:0000313" key="2">
    <source>
        <dbReference type="Proteomes" id="UP000002668"/>
    </source>
</evidence>